<keyword evidence="1" id="KW-1133">Transmembrane helix</keyword>
<keyword evidence="1" id="KW-0472">Membrane</keyword>
<dbReference type="AlphaFoldDB" id="A0AAN0RJ23"/>
<proteinExistence type="predicted"/>
<organism evidence="2 3">
    <name type="scientific">Planktomarina temperata RCA23</name>
    <dbReference type="NCBI Taxonomy" id="666509"/>
    <lineage>
        <taxon>Bacteria</taxon>
        <taxon>Pseudomonadati</taxon>
        <taxon>Pseudomonadota</taxon>
        <taxon>Alphaproteobacteria</taxon>
        <taxon>Rhodobacterales</taxon>
        <taxon>Paracoccaceae</taxon>
        <taxon>Planktomarina</taxon>
    </lineage>
</organism>
<evidence type="ECO:0000313" key="2">
    <source>
        <dbReference type="EMBL" id="AII87035.1"/>
    </source>
</evidence>
<sequence>MQLPFFNGLIWGTLIGGAGLVVLSLSHDVLNLKGLNPEVTVLPISQSPDTAMTAQVPVIDLDPPSELSAPRSILSQGPTAASLGRGLTLSAQKPVLTGETETLATLPMVQKLRPSANMPQVYPGDSALLSPQSPTRLAGMRRPSVTALDDRSAMQVSAPRLVQTEPLPEVTYLRYALEFERVAGKGLISIVLMDRPLMAPPDGLLDLGVPFTVAIDGTAADARGKMLLYRAAGFEIFTNMQLPETLTAVNVALITDASVQAVPIATGLWPSDYDHGPRSPAQLRLLQDHLAKENLGLLPKVDVTISDDMRRASDVLSALDFAADTAAQTGQAVVALDPVAEIWQVLRFWLRHSNYGDSVIAPLSAVLTR</sequence>
<evidence type="ECO:0000256" key="1">
    <source>
        <dbReference type="SAM" id="Phobius"/>
    </source>
</evidence>
<dbReference type="InterPro" id="IPR011330">
    <property type="entry name" value="Glyco_hydro/deAcase_b/a-brl"/>
</dbReference>
<dbReference type="RefSeq" id="WP_044049810.1">
    <property type="nucleotide sequence ID" value="NZ_CP003984.1"/>
</dbReference>
<dbReference type="EMBL" id="CP003984">
    <property type="protein sequence ID" value="AII87035.1"/>
    <property type="molecule type" value="Genomic_DNA"/>
</dbReference>
<dbReference type="GO" id="GO:0005975">
    <property type="term" value="P:carbohydrate metabolic process"/>
    <property type="evidence" value="ECO:0007669"/>
    <property type="project" value="InterPro"/>
</dbReference>
<feature type="transmembrane region" description="Helical" evidence="1">
    <location>
        <begin position="6"/>
        <end position="25"/>
    </location>
</feature>
<name>A0AAN0RJ23_9RHOB</name>
<dbReference type="Proteomes" id="UP000028680">
    <property type="component" value="Chromosome"/>
</dbReference>
<accession>A0AAN0RJ23</accession>
<keyword evidence="3" id="KW-1185">Reference proteome</keyword>
<evidence type="ECO:0000313" key="3">
    <source>
        <dbReference type="Proteomes" id="UP000028680"/>
    </source>
</evidence>
<gene>
    <name evidence="2" type="ORF">RCA23_c14960</name>
</gene>
<dbReference type="Gene3D" id="3.20.20.370">
    <property type="entry name" value="Glycoside hydrolase/deacetylase"/>
    <property type="match status" value="1"/>
</dbReference>
<keyword evidence="1" id="KW-0812">Transmembrane</keyword>
<dbReference type="SUPFAM" id="SSF88713">
    <property type="entry name" value="Glycoside hydrolase/deacetylase"/>
    <property type="match status" value="1"/>
</dbReference>
<evidence type="ECO:0008006" key="4">
    <source>
        <dbReference type="Google" id="ProtNLM"/>
    </source>
</evidence>
<dbReference type="KEGG" id="ptp:RCA23_c14960"/>
<protein>
    <recommendedName>
        <fullName evidence="4">Divergent polysaccharide deacetylase family protein</fullName>
    </recommendedName>
</protein>
<reference evidence="2 3" key="1">
    <citation type="journal article" date="2014" name="ISME J.">
        <title>Adaptation of an abundant Roseobacter RCA organism to pelagic systems revealed by genomic and transcriptomic analyses.</title>
        <authorList>
            <person name="Voget S."/>
            <person name="Wemheuer B."/>
            <person name="Brinkhoff T."/>
            <person name="Vollmers J."/>
            <person name="Dietrich S."/>
            <person name="Giebel H.A."/>
            <person name="Beardsley C."/>
            <person name="Sardemann C."/>
            <person name="Bakenhus I."/>
            <person name="Billerbeck S."/>
            <person name="Daniel R."/>
            <person name="Simon M."/>
        </authorList>
    </citation>
    <scope>NUCLEOTIDE SEQUENCE [LARGE SCALE GENOMIC DNA]</scope>
    <source>
        <strain evidence="2 3">RCA23</strain>
    </source>
</reference>